<keyword evidence="6 10" id="KW-0498">Mitosis</keyword>
<dbReference type="GeneID" id="101857822"/>
<protein>
    <recommendedName>
        <fullName evidence="3 10">Kinetochore protein SPC25</fullName>
    </recommendedName>
</protein>
<dbReference type="PANTHER" id="PTHR14281:SF0">
    <property type="entry name" value="KINETOCHORE PROTEIN SPC25"/>
    <property type="match status" value="1"/>
</dbReference>
<keyword evidence="10" id="KW-0539">Nucleus</keyword>
<evidence type="ECO:0000259" key="12">
    <source>
        <dbReference type="Pfam" id="PF08234"/>
    </source>
</evidence>
<evidence type="ECO:0000256" key="8">
    <source>
        <dbReference type="ARBA" id="ARBA00023306"/>
    </source>
</evidence>
<dbReference type="InterPro" id="IPR013255">
    <property type="entry name" value="Spc25_C"/>
</dbReference>
<dbReference type="Pfam" id="PF08234">
    <property type="entry name" value="Spindle_Spc25"/>
    <property type="match status" value="1"/>
</dbReference>
<keyword evidence="5 10" id="KW-0132">Cell division</keyword>
<evidence type="ECO:0000256" key="11">
    <source>
        <dbReference type="SAM" id="Coils"/>
    </source>
</evidence>
<dbReference type="CDD" id="cd23784">
    <property type="entry name" value="RWD_Spc25"/>
    <property type="match status" value="1"/>
</dbReference>
<dbReference type="PANTHER" id="PTHR14281">
    <property type="entry name" value="KINETOCHORE PROTEIN SPC25-RELATED"/>
    <property type="match status" value="1"/>
</dbReference>
<comment type="subunit">
    <text evidence="10">Component of the NDC80 complex.</text>
</comment>
<keyword evidence="13" id="KW-1185">Reference proteome</keyword>
<proteinExistence type="inferred from homology"/>
<comment type="subcellular location">
    <subcellularLocation>
        <location evidence="1">Chromosome</location>
        <location evidence="1">Centromere</location>
    </subcellularLocation>
    <subcellularLocation>
        <location evidence="10">Nucleus</location>
    </subcellularLocation>
    <subcellularLocation>
        <location evidence="10">Chromosome</location>
        <location evidence="10">Centromere</location>
        <location evidence="10">Kinetochore</location>
    </subcellularLocation>
</comment>
<evidence type="ECO:0000256" key="2">
    <source>
        <dbReference type="ARBA" id="ARBA00006379"/>
    </source>
</evidence>
<dbReference type="Proteomes" id="UP000694888">
    <property type="component" value="Unplaced"/>
</dbReference>
<gene>
    <name evidence="14" type="primary">LOC101857822</name>
</gene>
<evidence type="ECO:0000256" key="3">
    <source>
        <dbReference type="ARBA" id="ARBA00013692"/>
    </source>
</evidence>
<dbReference type="RefSeq" id="XP_012942574.1">
    <property type="nucleotide sequence ID" value="XM_013087120.2"/>
</dbReference>
<evidence type="ECO:0000256" key="1">
    <source>
        <dbReference type="ARBA" id="ARBA00004584"/>
    </source>
</evidence>
<dbReference type="InterPro" id="IPR045143">
    <property type="entry name" value="Spc25"/>
</dbReference>
<keyword evidence="10" id="KW-0995">Kinetochore</keyword>
<evidence type="ECO:0000313" key="13">
    <source>
        <dbReference type="Proteomes" id="UP000694888"/>
    </source>
</evidence>
<sequence length="218" mass="25355">MMDNWQSLSSLLQQSQNRLSQWASEFEDILSSTINREEKCALERKVADLERAFEDKVKNKEKASEDQKILIADLKEEVEVIATKKAASEKRITLYEDELAHLRKEEQDLREAPVVDALQKTKRLEEEDAQFRKQLALDVIKIKGGYLQFVFTQIDDRNPELPYTLSLGLDENRKYKVPSSDPVIADLEELVDQLNCSNNLDKFLHTVRRRFQSTTSHK</sequence>
<keyword evidence="7 11" id="KW-0175">Coiled coil</keyword>
<evidence type="ECO:0000256" key="7">
    <source>
        <dbReference type="ARBA" id="ARBA00023054"/>
    </source>
</evidence>
<evidence type="ECO:0000256" key="10">
    <source>
        <dbReference type="RuleBase" id="RU367150"/>
    </source>
</evidence>
<organism evidence="13 14">
    <name type="scientific">Aplysia californica</name>
    <name type="common">California sea hare</name>
    <dbReference type="NCBI Taxonomy" id="6500"/>
    <lineage>
        <taxon>Eukaryota</taxon>
        <taxon>Metazoa</taxon>
        <taxon>Spiralia</taxon>
        <taxon>Lophotrochozoa</taxon>
        <taxon>Mollusca</taxon>
        <taxon>Gastropoda</taxon>
        <taxon>Heterobranchia</taxon>
        <taxon>Euthyneura</taxon>
        <taxon>Tectipleura</taxon>
        <taxon>Aplysiida</taxon>
        <taxon>Aplysioidea</taxon>
        <taxon>Aplysiidae</taxon>
        <taxon>Aplysia</taxon>
    </lineage>
</organism>
<comment type="function">
    <text evidence="10">Acts as a component of the essential kinetochore-associated NDC80 complex, which is required for chromosome segregation and spindle checkpoint activity.</text>
</comment>
<dbReference type="Gene3D" id="3.30.457.50">
    <property type="entry name" value="Chromosome segregation protein Spc25"/>
    <property type="match status" value="1"/>
</dbReference>
<comment type="similarity">
    <text evidence="2 10">Belongs to the SPC25 family.</text>
</comment>
<accession>A0ABM1A7Y6</accession>
<name>A0ABM1A7Y6_APLCA</name>
<evidence type="ECO:0000256" key="9">
    <source>
        <dbReference type="ARBA" id="ARBA00023328"/>
    </source>
</evidence>
<feature type="domain" description="Chromosome segregation protein Spc25 C-terminal" evidence="12">
    <location>
        <begin position="142"/>
        <end position="212"/>
    </location>
</feature>
<keyword evidence="8 10" id="KW-0131">Cell cycle</keyword>
<evidence type="ECO:0000256" key="5">
    <source>
        <dbReference type="ARBA" id="ARBA00022618"/>
    </source>
</evidence>
<evidence type="ECO:0000313" key="14">
    <source>
        <dbReference type="RefSeq" id="XP_012942574.1"/>
    </source>
</evidence>
<reference evidence="14" key="1">
    <citation type="submission" date="2025-08" db="UniProtKB">
        <authorList>
            <consortium name="RefSeq"/>
        </authorList>
    </citation>
    <scope>IDENTIFICATION</scope>
</reference>
<feature type="coiled-coil region" evidence="11">
    <location>
        <begin position="46"/>
        <end position="112"/>
    </location>
</feature>
<keyword evidence="4 10" id="KW-0158">Chromosome</keyword>
<keyword evidence="9 10" id="KW-0137">Centromere</keyword>
<evidence type="ECO:0000256" key="6">
    <source>
        <dbReference type="ARBA" id="ARBA00022776"/>
    </source>
</evidence>
<evidence type="ECO:0000256" key="4">
    <source>
        <dbReference type="ARBA" id="ARBA00022454"/>
    </source>
</evidence>